<dbReference type="eggNOG" id="COG0366">
    <property type="taxonomic scope" value="Bacteria"/>
</dbReference>
<dbReference type="KEGG" id="opr:Ocepr_0607"/>
<dbReference type="Pfam" id="PF16561">
    <property type="entry name" value="AMPK1_CBM"/>
    <property type="match status" value="1"/>
</dbReference>
<dbReference type="CAZy" id="CBM48">
    <property type="family name" value="Carbohydrate-Binding Module Family 48"/>
</dbReference>
<keyword evidence="1" id="KW-0378">Hydrolase</keyword>
<dbReference type="SUPFAM" id="SSF81296">
    <property type="entry name" value="E set domains"/>
    <property type="match status" value="1"/>
</dbReference>
<dbReference type="HOGENOM" id="CLU_006462_6_4_0"/>
<dbReference type="Pfam" id="PF00128">
    <property type="entry name" value="Alpha-amylase"/>
    <property type="match status" value="1"/>
</dbReference>
<accession>E4U762</accession>
<dbReference type="InterPro" id="IPR014756">
    <property type="entry name" value="Ig_E-set"/>
</dbReference>
<sequence precursor="true">MRKLITFLLVLVLGLALAVKVTFKYTPPPGLAVDSVSLRGSFNNWGETPMQPQPDGSWAVTLDLDPGEYTYKFFINGQWPKDMCDDPTFGRPMVDPTADGCTDDGFGGQNAVRIVEAPVVKKASGPVELAFEHDPAQARYLSVADGRLAVRFSAGAGSVASAELIAGDARYEMYPQLEARGRAFWRVSLPDAPTSYRIHVVQTDGREATFGPFTYGGQAFRGLDWVGERVGYQIFPERFRNGEPGNDELALASDEYIFNARWRRLDPENKPFLSPWNGPVTPQLCCHQYFGGDLTGVIQKLDYLARQGVGLVYLNPVFDSGSAHGYDTHDYLKVSPKFGDKAVLRVLLDGAHARGIKVLFDFVPNHTGLGFWAFRDVVRRGPNSPYWNWYFIKKWPFEPGDASAYEAWWNIGSLPKLNTGNPAVRRYLLEVAKYWIRFGFDGVRVDVPGDLIDAHGFFAEMRRELKKVNPEAYLVAEIWQADASWLEGDEFDSLMNYALGRGAILKYAKGKPAAFANGKRALREMSQVYAVLPEAATDMGFNLIDSHDTSRLLTDLGGGKFGQQPSPEGLARQRLATAILYTLPGVPVHFQGDECAFVGEKDPYDKQRYPLQWERCDAEMQAFYRGLATLKESLPAFDTAVWRAYLGEGPLLGFYRGEPGPGEVLALFNNSTEPQTAPLPPGAWQDVQTRRTYRKQVPLEPLGWRYLRHRP</sequence>
<dbReference type="OrthoDB" id="9805159at2"/>
<dbReference type="PANTHER" id="PTHR10357:SF210">
    <property type="entry name" value="MALTODEXTRIN GLUCOSIDASE"/>
    <property type="match status" value="1"/>
</dbReference>
<dbReference type="Gene3D" id="2.60.40.10">
    <property type="entry name" value="Immunoglobulins"/>
    <property type="match status" value="1"/>
</dbReference>
<feature type="domain" description="Glycosyl hydrolase family 13 catalytic" evidence="3">
    <location>
        <begin position="233"/>
        <end position="631"/>
    </location>
</feature>
<name>E4U762_OCEP5</name>
<reference evidence="4 5" key="2">
    <citation type="journal article" date="2011" name="Stand. Genomic Sci.">
        <title>Complete genome sequence of Oceanithermus profundus type strain (506).</title>
        <authorList>
            <person name="Pati A."/>
            <person name="Zhang X."/>
            <person name="Lapidus A."/>
            <person name="Nolan M."/>
            <person name="Lucas S."/>
            <person name="Del Rio T.G."/>
            <person name="Tice H."/>
            <person name="Cheng J.F."/>
            <person name="Tapia R."/>
            <person name="Han C."/>
            <person name="Goodwin L."/>
            <person name="Pitluck S."/>
            <person name="Liolios K."/>
            <person name="Pagani I."/>
            <person name="Ivanova N."/>
            <person name="Mavromatis K."/>
            <person name="Chen A."/>
            <person name="Palaniappan K."/>
            <person name="Hauser L."/>
            <person name="Jeffries C.D."/>
            <person name="Brambilla E.M."/>
            <person name="Rohl A."/>
            <person name="Mwirichia R."/>
            <person name="Rohde M."/>
            <person name="Tindall B.J."/>
            <person name="Sikorski J."/>
            <person name="Wirth R."/>
            <person name="Goker M."/>
            <person name="Woyke T."/>
            <person name="Detter J.C."/>
            <person name="Bristow J."/>
            <person name="Eisen J.A."/>
            <person name="Markowitz V."/>
            <person name="Hugenholtz P."/>
            <person name="Kyrpides N.C."/>
            <person name="Klenk H.P."/>
            <person name="Land M."/>
        </authorList>
    </citation>
    <scope>NUCLEOTIDE SEQUENCE [LARGE SCALE GENOMIC DNA]</scope>
    <source>
        <strain evidence="5">DSM 14977 / NBRC 100410 / VKM B-2274 / 506</strain>
    </source>
</reference>
<dbReference type="CDD" id="cd11338">
    <property type="entry name" value="AmyAc_CMD"/>
    <property type="match status" value="1"/>
</dbReference>
<dbReference type="CDD" id="cd02859">
    <property type="entry name" value="E_set_AMPKbeta_like_N"/>
    <property type="match status" value="1"/>
</dbReference>
<dbReference type="InterPro" id="IPR006047">
    <property type="entry name" value="GH13_cat_dom"/>
</dbReference>
<reference evidence="5" key="1">
    <citation type="submission" date="2010-11" db="EMBL/GenBank/DDBJ databases">
        <title>The complete sequence of chromosome of Oceanithermus profundus DSM 14977.</title>
        <authorList>
            <consortium name="US DOE Joint Genome Institute (JGI-PGF)"/>
            <person name="Lucas S."/>
            <person name="Copeland A."/>
            <person name="Lapidus A."/>
            <person name="Bruce D."/>
            <person name="Goodwin L."/>
            <person name="Pitluck S."/>
            <person name="Kyrpides N."/>
            <person name="Mavromatis K."/>
            <person name="Pagani I."/>
            <person name="Ivanova N."/>
            <person name="Zhang X."/>
            <person name="Brettin T."/>
            <person name="Detter J.C."/>
            <person name="Tapia R."/>
            <person name="Han C."/>
            <person name="Land M."/>
            <person name="Hauser L."/>
            <person name="Markowitz V."/>
            <person name="Cheng J.-F."/>
            <person name="Hugenholtz P."/>
            <person name="Woyke T."/>
            <person name="Wu D."/>
            <person name="Tindall B."/>
            <person name="Faehnrich R."/>
            <person name="Brambilla E."/>
            <person name="Klenk H.-P."/>
            <person name="Eisen J.A."/>
        </authorList>
    </citation>
    <scope>NUCLEOTIDE SEQUENCE [LARGE SCALE GENOMIC DNA]</scope>
    <source>
        <strain evidence="5">DSM 14977 / NBRC 100410 / VKM B-2274 / 506</strain>
    </source>
</reference>
<dbReference type="InterPro" id="IPR032640">
    <property type="entry name" value="AMPK1_CBM"/>
</dbReference>
<keyword evidence="2" id="KW-0326">Glycosidase</keyword>
<organism evidence="4 5">
    <name type="scientific">Oceanithermus profundus (strain DSM 14977 / NBRC 100410 / VKM B-2274 / 506)</name>
    <dbReference type="NCBI Taxonomy" id="670487"/>
    <lineage>
        <taxon>Bacteria</taxon>
        <taxon>Thermotogati</taxon>
        <taxon>Deinococcota</taxon>
        <taxon>Deinococci</taxon>
        <taxon>Thermales</taxon>
        <taxon>Thermaceae</taxon>
        <taxon>Oceanithermus</taxon>
    </lineage>
</organism>
<dbReference type="InterPro" id="IPR013783">
    <property type="entry name" value="Ig-like_fold"/>
</dbReference>
<dbReference type="PANTHER" id="PTHR10357">
    <property type="entry name" value="ALPHA-AMYLASE FAMILY MEMBER"/>
    <property type="match status" value="1"/>
</dbReference>
<evidence type="ECO:0000313" key="5">
    <source>
        <dbReference type="Proteomes" id="UP000008722"/>
    </source>
</evidence>
<evidence type="ECO:0000256" key="2">
    <source>
        <dbReference type="ARBA" id="ARBA00023295"/>
    </source>
</evidence>
<dbReference type="AlphaFoldDB" id="E4U762"/>
<dbReference type="InterPro" id="IPR045857">
    <property type="entry name" value="O16G_dom_2"/>
</dbReference>
<dbReference type="SMART" id="SM00642">
    <property type="entry name" value="Aamy"/>
    <property type="match status" value="1"/>
</dbReference>
<evidence type="ECO:0000256" key="1">
    <source>
        <dbReference type="ARBA" id="ARBA00022801"/>
    </source>
</evidence>
<proteinExistence type="predicted"/>
<dbReference type="SUPFAM" id="SSF51445">
    <property type="entry name" value="(Trans)glycosidases"/>
    <property type="match status" value="1"/>
</dbReference>
<dbReference type="CAZy" id="GH13">
    <property type="family name" value="Glycoside Hydrolase Family 13"/>
</dbReference>
<dbReference type="GO" id="GO:0016798">
    <property type="term" value="F:hydrolase activity, acting on glycosyl bonds"/>
    <property type="evidence" value="ECO:0007669"/>
    <property type="project" value="UniProtKB-KW"/>
</dbReference>
<dbReference type="Gene3D" id="3.20.20.80">
    <property type="entry name" value="Glycosidases"/>
    <property type="match status" value="1"/>
</dbReference>
<dbReference type="Proteomes" id="UP000008722">
    <property type="component" value="Chromosome"/>
</dbReference>
<protein>
    <submittedName>
        <fullName evidence="4">Alpha amylase catalytic region</fullName>
    </submittedName>
</protein>
<dbReference type="RefSeq" id="WP_013457235.1">
    <property type="nucleotide sequence ID" value="NC_014761.1"/>
</dbReference>
<dbReference type="STRING" id="670487.Ocepr_0607"/>
<keyword evidence="5" id="KW-1185">Reference proteome</keyword>
<dbReference type="EMBL" id="CP002361">
    <property type="protein sequence ID" value="ADR36065.1"/>
    <property type="molecule type" value="Genomic_DNA"/>
</dbReference>
<dbReference type="GO" id="GO:0005975">
    <property type="term" value="P:carbohydrate metabolic process"/>
    <property type="evidence" value="ECO:0007669"/>
    <property type="project" value="InterPro"/>
</dbReference>
<gene>
    <name evidence="4" type="ordered locus">Ocepr_0607</name>
</gene>
<dbReference type="Gene3D" id="3.90.400.10">
    <property type="entry name" value="Oligo-1,6-glucosidase, Domain 2"/>
    <property type="match status" value="1"/>
</dbReference>
<dbReference type="InterPro" id="IPR017853">
    <property type="entry name" value="GH"/>
</dbReference>
<evidence type="ECO:0000313" key="4">
    <source>
        <dbReference type="EMBL" id="ADR36065.1"/>
    </source>
</evidence>
<evidence type="ECO:0000259" key="3">
    <source>
        <dbReference type="SMART" id="SM00642"/>
    </source>
</evidence>